<evidence type="ECO:0000313" key="1">
    <source>
        <dbReference type="EMBL" id="KAI3355026.1"/>
    </source>
</evidence>
<evidence type="ECO:0000313" key="2">
    <source>
        <dbReference type="Proteomes" id="UP000831701"/>
    </source>
</evidence>
<protein>
    <submittedName>
        <fullName evidence="1">Uncharacterized protein</fullName>
    </submittedName>
</protein>
<proteinExistence type="predicted"/>
<gene>
    <name evidence="1" type="ORF">L3Q82_017850</name>
</gene>
<keyword evidence="2" id="KW-1185">Reference proteome</keyword>
<organism evidence="1 2">
    <name type="scientific">Scortum barcoo</name>
    <name type="common">barcoo grunter</name>
    <dbReference type="NCBI Taxonomy" id="214431"/>
    <lineage>
        <taxon>Eukaryota</taxon>
        <taxon>Metazoa</taxon>
        <taxon>Chordata</taxon>
        <taxon>Craniata</taxon>
        <taxon>Vertebrata</taxon>
        <taxon>Euteleostomi</taxon>
        <taxon>Actinopterygii</taxon>
        <taxon>Neopterygii</taxon>
        <taxon>Teleostei</taxon>
        <taxon>Neoteleostei</taxon>
        <taxon>Acanthomorphata</taxon>
        <taxon>Eupercaria</taxon>
        <taxon>Centrarchiformes</taxon>
        <taxon>Terapontoidei</taxon>
        <taxon>Terapontidae</taxon>
        <taxon>Scortum</taxon>
    </lineage>
</organism>
<reference evidence="1" key="1">
    <citation type="submission" date="2022-04" db="EMBL/GenBank/DDBJ databases">
        <title>Jade perch genome.</title>
        <authorList>
            <person name="Chao B."/>
        </authorList>
    </citation>
    <scope>NUCLEOTIDE SEQUENCE</scope>
    <source>
        <strain evidence="1">CB-2022</strain>
    </source>
</reference>
<accession>A0ACB8VHR7</accession>
<comment type="caution">
    <text evidence="1">The sequence shown here is derived from an EMBL/GenBank/DDBJ whole genome shotgun (WGS) entry which is preliminary data.</text>
</comment>
<name>A0ACB8VHR7_9TELE</name>
<dbReference type="EMBL" id="CM041551">
    <property type="protein sequence ID" value="KAI3355026.1"/>
    <property type="molecule type" value="Genomic_DNA"/>
</dbReference>
<dbReference type="Proteomes" id="UP000831701">
    <property type="component" value="Chromosome 21"/>
</dbReference>
<sequence>MESVKPPDAVSWTENVDCEWRMFKQRFMLYLQAVGLDSKPDAQKIALLLTVAGPQAVEVYNTFVYTDGEDKDKFDTVVQKFDEHCSPKKNETLERIQLKDDAQPVIHAPSRVPAPLRDKLKQELDRMTSLGVIKKVEEPTEWVNSMGFWQMKLHEDSTKYCTFNTPFGRYSFQRMPFGITSAPEVFHRTMEHILEGIEGVRVYIDDIVLWGSTLEQHNERLIKVLQRIQHYGLKLNRAKCQFGVKEIAFLGDKLSGAGVKPDRSKVKAILEMPQPKDKKGVLRVLGMINFIGKFIPNLSSKQCT</sequence>